<protein>
    <submittedName>
        <fullName evidence="2">TerB family tellurite resistance protein</fullName>
    </submittedName>
</protein>
<dbReference type="Proteomes" id="UP000785783">
    <property type="component" value="Unassembled WGS sequence"/>
</dbReference>
<name>A0A937L2E7_9PROT</name>
<dbReference type="InterPro" id="IPR029024">
    <property type="entry name" value="TerB-like"/>
</dbReference>
<accession>A0A937L2E7</accession>
<evidence type="ECO:0000313" key="3">
    <source>
        <dbReference type="Proteomes" id="UP000785783"/>
    </source>
</evidence>
<reference evidence="2" key="1">
    <citation type="submission" date="2020-10" db="EMBL/GenBank/DDBJ databases">
        <title>Microbiome of the Black Sea water column analyzed by genome centric metagenomics.</title>
        <authorList>
            <person name="Cabello-Yeves P.J."/>
            <person name="Callieri C."/>
            <person name="Picazo A."/>
            <person name="Mehrshad M."/>
            <person name="Haro-Moreno J.M."/>
            <person name="Roda-Garcia J."/>
            <person name="Dzembekova N."/>
            <person name="Slabakova V."/>
            <person name="Slabakova N."/>
            <person name="Moncheva S."/>
            <person name="Rodriguez-Valera F."/>
        </authorList>
    </citation>
    <scope>NUCLEOTIDE SEQUENCE</scope>
    <source>
        <strain evidence="2">BS307-5m-G5</strain>
    </source>
</reference>
<dbReference type="Pfam" id="PF05099">
    <property type="entry name" value="TerB"/>
    <property type="match status" value="1"/>
</dbReference>
<evidence type="ECO:0000259" key="1">
    <source>
        <dbReference type="Pfam" id="PF05099"/>
    </source>
</evidence>
<dbReference type="InterPro" id="IPR007791">
    <property type="entry name" value="DjlA_N"/>
</dbReference>
<dbReference type="EMBL" id="JADHOK010000007">
    <property type="protein sequence ID" value="MBL6761276.1"/>
    <property type="molecule type" value="Genomic_DNA"/>
</dbReference>
<dbReference type="SUPFAM" id="SSF158682">
    <property type="entry name" value="TerB-like"/>
    <property type="match status" value="1"/>
</dbReference>
<feature type="domain" description="Co-chaperone DjlA N-terminal" evidence="1">
    <location>
        <begin position="25"/>
        <end position="141"/>
    </location>
</feature>
<dbReference type="CDD" id="cd07313">
    <property type="entry name" value="terB_like_2"/>
    <property type="match status" value="1"/>
</dbReference>
<dbReference type="Gene3D" id="1.10.3680.10">
    <property type="entry name" value="TerB-like"/>
    <property type="match status" value="1"/>
</dbReference>
<proteinExistence type="predicted"/>
<organism evidence="2 3">
    <name type="scientific">PS1 clade bacterium</name>
    <dbReference type="NCBI Taxonomy" id="2175152"/>
    <lineage>
        <taxon>Bacteria</taxon>
        <taxon>Pseudomonadati</taxon>
        <taxon>Pseudomonadota</taxon>
        <taxon>Alphaproteobacteria</taxon>
        <taxon>PS1 clade</taxon>
    </lineage>
</organism>
<comment type="caution">
    <text evidence="2">The sequence shown here is derived from an EMBL/GenBank/DDBJ whole genome shotgun (WGS) entry which is preliminary data.</text>
</comment>
<sequence length="150" mass="16251">MLDKMKSLFTEPMAETAQPQSDALQIAAAALLVRAAQIDGQMDDHETQLLTRLVGPHFGLDADAAATLIGEAKMAANEANDLFQFTSRINSHFGEAHKLMLVELLWRIVLADGVVDDYEANLIRRVAGLIHVTDIQSGQARKKAEAAQGA</sequence>
<dbReference type="AlphaFoldDB" id="A0A937L2E7"/>
<gene>
    <name evidence="2" type="ORF">ISQ19_01090</name>
</gene>
<evidence type="ECO:0000313" key="2">
    <source>
        <dbReference type="EMBL" id="MBL6761276.1"/>
    </source>
</evidence>